<name>A0A538U7A3_UNCEI</name>
<dbReference type="EMBL" id="VBPA01000102">
    <property type="protein sequence ID" value="TMQ71784.1"/>
    <property type="molecule type" value="Genomic_DNA"/>
</dbReference>
<proteinExistence type="predicted"/>
<protein>
    <submittedName>
        <fullName evidence="1">Uncharacterized protein</fullName>
    </submittedName>
</protein>
<accession>A0A538U7A3</accession>
<organism evidence="1 2">
    <name type="scientific">Eiseniibacteriota bacterium</name>
    <dbReference type="NCBI Taxonomy" id="2212470"/>
    <lineage>
        <taxon>Bacteria</taxon>
        <taxon>Candidatus Eiseniibacteriota</taxon>
    </lineage>
</organism>
<evidence type="ECO:0000313" key="1">
    <source>
        <dbReference type="EMBL" id="TMQ71784.1"/>
    </source>
</evidence>
<dbReference type="Proteomes" id="UP000319836">
    <property type="component" value="Unassembled WGS sequence"/>
</dbReference>
<comment type="caution">
    <text evidence="1">The sequence shown here is derived from an EMBL/GenBank/DDBJ whole genome shotgun (WGS) entry which is preliminary data.</text>
</comment>
<reference evidence="1 2" key="1">
    <citation type="journal article" date="2019" name="Nat. Microbiol.">
        <title>Mediterranean grassland soil C-N compound turnover is dependent on rainfall and depth, and is mediated by genomically divergent microorganisms.</title>
        <authorList>
            <person name="Diamond S."/>
            <person name="Andeer P.F."/>
            <person name="Li Z."/>
            <person name="Crits-Christoph A."/>
            <person name="Burstein D."/>
            <person name="Anantharaman K."/>
            <person name="Lane K.R."/>
            <person name="Thomas B.C."/>
            <person name="Pan C."/>
            <person name="Northen T.R."/>
            <person name="Banfield J.F."/>
        </authorList>
    </citation>
    <scope>NUCLEOTIDE SEQUENCE [LARGE SCALE GENOMIC DNA]</scope>
    <source>
        <strain evidence="1">WS_10</strain>
    </source>
</reference>
<evidence type="ECO:0000313" key="2">
    <source>
        <dbReference type="Proteomes" id="UP000319836"/>
    </source>
</evidence>
<sequence length="1300" mass="136533">MTSYWHRDVGKNSAPLADTGAVIPGPNVEWKPIGGGASAWCGLRANGDNTHVDPITGNAFNQTVLSYRGNNSYFQQGSQSVLGTDQNFPGYGSQWDQMLYRDVSLASNANVTVQFDWATSMSKVRGGSSTQRIGYFYKDPTKAVAAGDGNFISATDAEASLAGPIDSFMVYVGKPVNDALVRTTDGSSGGLSQVSEVLTASGVNGTMAGDGTITPVHANLTLTTTQLTAMGVAAGGGTIRVVFRVKTNRGGDDEDYGASRAFTSGTRGAAIVDNVSLTQGGGNLVTNGDFEASNSIDNNNGVSAASAWKSTGKPPGVYVHVHSVDPSLGSLAAPWNDPCSTPNFADPSAANRNCNMISNVLTGGDHDNLEKPGGLFGGPSQDRARWAASPTINLKSTGAGDFNGMGIDAEIASRTALEFTWDYHSPGFRGNVNGNFFSIGLQAYPARQANGLTVWGETRHALTIFFQAVNGCFTTNFSPKSSGLILTTNANGIPDSIRVYFQFLSRCFTFSHDANTCSPVSPSVLTGNHIDNLSVDFINVPPPAGLAVSPWFKYSDAFPATTTTNFISANFDTCSAWVKSGFNSHVANIGLAKPSVQGDSAWVQTGIRLGLRVDMVFRILPGVGNYVQIGNRLSGIRRIPTATTAATTADGGNGALTPAQRFWGAYMADNGAFGTGGDGVTGPGHLNGNNWNPNIWNSARMDTIESNLFPCANIAGNLSGLDASQWQTTYHEADPKYAILGVAKNHCFVIDPSLGRGSSCSSKTSTSVTQCNMVCGTHPASTTFPPLWTADLTSGLAPSENGLPNGRTYEYTKIIPDGLLTPGAHVQYFFRRSPGASAPVDYLPDTNFVFNAFADAARWYHFSILPDRWKDPAFGTGGTGMACMIVDDVNDRNFDEFFWVSVADSIGLTNTNKRGAHNGWKARGDQGVILNADAGNIGQDDGLGMAVRPNLGQAGSMWDLWNTTAGESQTTGAAWMSNRGAAQPAVGELDEGKGTRTGPTGDMLRSFYRTMVLLTGNITTSFFGRIPNRTDDDMAMLNDFVTIPSGTAQPRNVFIWGSGFAEDLTNTGGPSGGLAFLNAFFGASLRSPIYRTFSGNPKQVANYDPIASSAIDNAGGSFGLSGMKFGLSDGCGLENDVLTVNTAVPTAVAQVQSENVGANGPYIASIYAPAGGTRIQTTYYDGGRIQRVGGIISYNAVSGAPVLPVSNAGLRAYVFKALAILAGSASCGPQGAPVGVGDGNQSNNGSIFVDFMKLRSSNPMHSGQARIAFGVAKTEKVKITVYDVTGMPATRSRTACISIS</sequence>
<gene>
    <name evidence="1" type="ORF">E6K80_04550</name>
</gene>